<dbReference type="InterPro" id="IPR007410">
    <property type="entry name" value="LpqE-like"/>
</dbReference>
<dbReference type="InterPro" id="IPR036182">
    <property type="entry name" value="PCuAC_sf"/>
</dbReference>
<accession>A0A2I6S773</accession>
<proteinExistence type="predicted"/>
<name>A0A2I6S773_9RHOO</name>
<dbReference type="RefSeq" id="WP_102247161.1">
    <property type="nucleotide sequence ID" value="NZ_CP025682.1"/>
</dbReference>
<evidence type="ECO:0000256" key="1">
    <source>
        <dbReference type="SAM" id="SignalP"/>
    </source>
</evidence>
<dbReference type="EMBL" id="CP025682">
    <property type="protein sequence ID" value="AUN95095.1"/>
    <property type="molecule type" value="Genomic_DNA"/>
</dbReference>
<reference evidence="2 3" key="1">
    <citation type="submission" date="2018-01" db="EMBL/GenBank/DDBJ databases">
        <authorList>
            <person name="Fu G.-Y."/>
        </authorList>
    </citation>
    <scope>NUCLEOTIDE SEQUENCE [LARGE SCALE GENOMIC DNA]</scope>
    <source>
        <strain evidence="2 3">SY39</strain>
    </source>
</reference>
<feature type="chain" id="PRO_5014354316" description="Copper chaperone PCu(A)C" evidence="1">
    <location>
        <begin position="21"/>
        <end position="154"/>
    </location>
</feature>
<protein>
    <recommendedName>
        <fullName evidence="4">Copper chaperone PCu(A)C</fullName>
    </recommendedName>
</protein>
<dbReference type="AlphaFoldDB" id="A0A2I6S773"/>
<organism evidence="2 3">
    <name type="scientific">Pseudazoarcus pumilus</name>
    <dbReference type="NCBI Taxonomy" id="2067960"/>
    <lineage>
        <taxon>Bacteria</taxon>
        <taxon>Pseudomonadati</taxon>
        <taxon>Pseudomonadota</taxon>
        <taxon>Betaproteobacteria</taxon>
        <taxon>Rhodocyclales</taxon>
        <taxon>Zoogloeaceae</taxon>
        <taxon>Pseudazoarcus</taxon>
    </lineage>
</organism>
<dbReference type="Pfam" id="PF04314">
    <property type="entry name" value="PCuAC"/>
    <property type="match status" value="1"/>
</dbReference>
<evidence type="ECO:0008006" key="4">
    <source>
        <dbReference type="Google" id="ProtNLM"/>
    </source>
</evidence>
<dbReference type="KEGG" id="atw:C0099_09190"/>
<dbReference type="Proteomes" id="UP000242205">
    <property type="component" value="Chromosome"/>
</dbReference>
<evidence type="ECO:0000313" key="3">
    <source>
        <dbReference type="Proteomes" id="UP000242205"/>
    </source>
</evidence>
<keyword evidence="3" id="KW-1185">Reference proteome</keyword>
<keyword evidence="1" id="KW-0732">Signal</keyword>
<dbReference type="OrthoDB" id="9796962at2"/>
<evidence type="ECO:0000313" key="2">
    <source>
        <dbReference type="EMBL" id="AUN95095.1"/>
    </source>
</evidence>
<dbReference type="PANTHER" id="PTHR36302:SF1">
    <property type="entry name" value="COPPER CHAPERONE PCU(A)C"/>
    <property type="match status" value="1"/>
</dbReference>
<gene>
    <name evidence="2" type="ORF">C0099_09190</name>
</gene>
<sequence length="154" mass="16328">MKKLFVASLSLAILSAPVLAGVQIEEPWVRATVAQQKASGAFMMLTASKDARLVGASSPAAGVVEIHEMKMESQIMRMRRIEAVDLPAGEVVTLAPGGHHVMLMDLVAPLSEGGEVALTLTIEYADGTRESLEVAAPVRSLSHRPSGGHGHHMR</sequence>
<dbReference type="Gene3D" id="2.60.40.1890">
    <property type="entry name" value="PCu(A)C copper chaperone"/>
    <property type="match status" value="1"/>
</dbReference>
<dbReference type="InterPro" id="IPR058248">
    <property type="entry name" value="Lxx211020-like"/>
</dbReference>
<dbReference type="PANTHER" id="PTHR36302">
    <property type="entry name" value="BLR7088 PROTEIN"/>
    <property type="match status" value="1"/>
</dbReference>
<dbReference type="SUPFAM" id="SSF110087">
    <property type="entry name" value="DR1885-like metal-binding protein"/>
    <property type="match status" value="1"/>
</dbReference>
<feature type="signal peptide" evidence="1">
    <location>
        <begin position="1"/>
        <end position="20"/>
    </location>
</feature>